<dbReference type="Proteomes" id="UP000251075">
    <property type="component" value="Unassembled WGS sequence"/>
</dbReference>
<protein>
    <submittedName>
        <fullName evidence="1">Uncharacterized protein</fullName>
    </submittedName>
</protein>
<dbReference type="OrthoDB" id="8436846at2"/>
<accession>A0A364NU47</accession>
<reference evidence="1 2" key="1">
    <citation type="submission" date="2017-11" db="EMBL/GenBank/DDBJ databases">
        <title>Draft genome sequence of magnetotactic bacterium Magnetospirillum kuznetsovii LBB-42.</title>
        <authorList>
            <person name="Grouzdev D.S."/>
            <person name="Rysina M.S."/>
            <person name="Baslerov R.V."/>
            <person name="Koziaeva V."/>
        </authorList>
    </citation>
    <scope>NUCLEOTIDE SEQUENCE [LARGE SCALE GENOMIC DNA]</scope>
    <source>
        <strain evidence="1 2">LBB-42</strain>
    </source>
</reference>
<sequence length="493" mass="53801">MSAKPTSIWLRLAQSLRTIWDDDAPDSQAPVGKAKVQANRSRTEATELAANTLRDQLLNDPTLQARLHIISLAEFRESVGDKWARLADKVAMIVEQVIRRHVGRDNPFCRDGEDSWILAFPRLSPDQARQCTLGIIDDLGRHLFGGETPLNQKPMAVAAEVFVADAVADDGDLHAHRIRAAVDERRARSGPETVSESANRWTSMGRGDQAIKADDMGWESMDATSARKSIAFDPDMIGPLPPTAKLSLLWRPTWVASGEAISAYGARIIRIDRDGAEPIEGVRAYPPGDEKTALTLDRFVVANAVRDIKAGARSGDEAANQASVIVPISWSSLASDQRGSIVVPFSDLTQQIRNTRLVVEIFGIPDGTATPELEAVVSYVRSLCREVLVRTHLSAKRSSLAAEIGVSMVGLDLSELLPEEKMDDEHLLETLDRIQESTARDGIGCYLWSARRRRVVGGVVKGGFGMVNGPGLMKDIPRPAMVVPAPRSRFIAA</sequence>
<dbReference type="RefSeq" id="WP_112146944.1">
    <property type="nucleotide sequence ID" value="NZ_PGTO01000020.1"/>
</dbReference>
<comment type="caution">
    <text evidence="1">The sequence shown here is derived from an EMBL/GenBank/DDBJ whole genome shotgun (WGS) entry which is preliminary data.</text>
</comment>
<evidence type="ECO:0000313" key="2">
    <source>
        <dbReference type="Proteomes" id="UP000251075"/>
    </source>
</evidence>
<gene>
    <name evidence="1" type="ORF">CU669_17615</name>
</gene>
<dbReference type="EMBL" id="PGTO01000020">
    <property type="protein sequence ID" value="RAU20594.1"/>
    <property type="molecule type" value="Genomic_DNA"/>
</dbReference>
<keyword evidence="2" id="KW-1185">Reference proteome</keyword>
<dbReference type="AlphaFoldDB" id="A0A364NU47"/>
<organism evidence="1 2">
    <name type="scientific">Paramagnetospirillum kuznetsovii</name>
    <dbReference type="NCBI Taxonomy" id="2053833"/>
    <lineage>
        <taxon>Bacteria</taxon>
        <taxon>Pseudomonadati</taxon>
        <taxon>Pseudomonadota</taxon>
        <taxon>Alphaproteobacteria</taxon>
        <taxon>Rhodospirillales</taxon>
        <taxon>Magnetospirillaceae</taxon>
        <taxon>Paramagnetospirillum</taxon>
    </lineage>
</organism>
<proteinExistence type="predicted"/>
<name>A0A364NU47_9PROT</name>
<evidence type="ECO:0000313" key="1">
    <source>
        <dbReference type="EMBL" id="RAU20594.1"/>
    </source>
</evidence>